<dbReference type="SMART" id="SM00507">
    <property type="entry name" value="HNHc"/>
    <property type="match status" value="1"/>
</dbReference>
<accession>A0A2W5T964</accession>
<proteinExistence type="predicted"/>
<feature type="domain" description="HNH nuclease" evidence="1">
    <location>
        <begin position="35"/>
        <end position="78"/>
    </location>
</feature>
<keyword evidence="2" id="KW-0255">Endonuclease</keyword>
<dbReference type="GO" id="GO:0008270">
    <property type="term" value="F:zinc ion binding"/>
    <property type="evidence" value="ECO:0007669"/>
    <property type="project" value="InterPro"/>
</dbReference>
<evidence type="ECO:0000313" key="3">
    <source>
        <dbReference type="Proteomes" id="UP000249061"/>
    </source>
</evidence>
<dbReference type="Pfam" id="PF01844">
    <property type="entry name" value="HNH"/>
    <property type="match status" value="1"/>
</dbReference>
<keyword evidence="2" id="KW-0378">Hydrolase</keyword>
<dbReference type="AlphaFoldDB" id="A0A2W5T964"/>
<keyword evidence="2" id="KW-0540">Nuclease</keyword>
<evidence type="ECO:0000259" key="1">
    <source>
        <dbReference type="SMART" id="SM00507"/>
    </source>
</evidence>
<evidence type="ECO:0000313" key="2">
    <source>
        <dbReference type="EMBL" id="PZR12049.1"/>
    </source>
</evidence>
<dbReference type="InterPro" id="IPR003615">
    <property type="entry name" value="HNH_nuc"/>
</dbReference>
<dbReference type="EMBL" id="QFQP01000013">
    <property type="protein sequence ID" value="PZR12049.1"/>
    <property type="molecule type" value="Genomic_DNA"/>
</dbReference>
<dbReference type="CDD" id="cd00085">
    <property type="entry name" value="HNHc"/>
    <property type="match status" value="1"/>
</dbReference>
<reference evidence="2 3" key="1">
    <citation type="submission" date="2017-08" db="EMBL/GenBank/DDBJ databases">
        <title>Infants hospitalized years apart are colonized by the same room-sourced microbial strains.</title>
        <authorList>
            <person name="Brooks B."/>
            <person name="Olm M.R."/>
            <person name="Firek B.A."/>
            <person name="Baker R."/>
            <person name="Thomas B.C."/>
            <person name="Morowitz M.J."/>
            <person name="Banfield J.F."/>
        </authorList>
    </citation>
    <scope>NUCLEOTIDE SEQUENCE [LARGE SCALE GENOMIC DNA]</scope>
    <source>
        <strain evidence="2">S2_003_000_R2_14</strain>
    </source>
</reference>
<name>A0A2W5T964_9BACT</name>
<sequence>MKPSLLDVALTDSTFVRVKTRDGDEVWEGRCIHCNRKLVVELDGRAAKSVTIEHIVPQTAGGSDDLANLALACARCNHKKGRQHDKKGLRDARASELIDALLEKRRARWRNMV</sequence>
<comment type="caution">
    <text evidence="2">The sequence shown here is derived from an EMBL/GenBank/DDBJ whole genome shotgun (WGS) entry which is preliminary data.</text>
</comment>
<dbReference type="Gene3D" id="1.10.30.50">
    <property type="match status" value="1"/>
</dbReference>
<dbReference type="PANTHER" id="PTHR33877:SF1">
    <property type="entry name" value="TYPE IV METHYL-DIRECTED RESTRICTION ENZYME ECOKMCRA"/>
    <property type="match status" value="1"/>
</dbReference>
<organism evidence="2 3">
    <name type="scientific">Archangium gephyra</name>
    <dbReference type="NCBI Taxonomy" id="48"/>
    <lineage>
        <taxon>Bacteria</taxon>
        <taxon>Pseudomonadati</taxon>
        <taxon>Myxococcota</taxon>
        <taxon>Myxococcia</taxon>
        <taxon>Myxococcales</taxon>
        <taxon>Cystobacterineae</taxon>
        <taxon>Archangiaceae</taxon>
        <taxon>Archangium</taxon>
    </lineage>
</organism>
<protein>
    <submittedName>
        <fullName evidence="2">HNH endonuclease</fullName>
    </submittedName>
</protein>
<dbReference type="Proteomes" id="UP000249061">
    <property type="component" value="Unassembled WGS sequence"/>
</dbReference>
<dbReference type="GO" id="GO:0003676">
    <property type="term" value="F:nucleic acid binding"/>
    <property type="evidence" value="ECO:0007669"/>
    <property type="project" value="InterPro"/>
</dbReference>
<dbReference type="InterPro" id="IPR002711">
    <property type="entry name" value="HNH"/>
</dbReference>
<dbReference type="GO" id="GO:0004519">
    <property type="term" value="F:endonuclease activity"/>
    <property type="evidence" value="ECO:0007669"/>
    <property type="project" value="UniProtKB-KW"/>
</dbReference>
<gene>
    <name evidence="2" type="ORF">DI536_17170</name>
</gene>
<dbReference type="PANTHER" id="PTHR33877">
    <property type="entry name" value="SLL1193 PROTEIN"/>
    <property type="match status" value="1"/>
</dbReference>
<dbReference type="InterPro" id="IPR052892">
    <property type="entry name" value="NA-targeting_endonuclease"/>
</dbReference>